<proteinExistence type="predicted"/>
<dbReference type="HOGENOM" id="CLU_2829644_0_0_6"/>
<dbReference type="EMBL" id="AEVO01000067">
    <property type="protein sequence ID" value="EFY06899.1"/>
    <property type="molecule type" value="Genomic_DNA"/>
</dbReference>
<dbReference type="AlphaFoldDB" id="E8LKR1"/>
<gene>
    <name evidence="1" type="ORF">HMPREF9444_01305</name>
</gene>
<dbReference type="RefSeq" id="WP_009143499.1">
    <property type="nucleotide sequence ID" value="NZ_GL831003.1"/>
</dbReference>
<keyword evidence="2" id="KW-1185">Reference proteome</keyword>
<evidence type="ECO:0000313" key="2">
    <source>
        <dbReference type="Proteomes" id="UP000018458"/>
    </source>
</evidence>
<reference evidence="1 2" key="1">
    <citation type="submission" date="2011-01" db="EMBL/GenBank/DDBJ databases">
        <authorList>
            <person name="Weinstock G."/>
            <person name="Sodergren E."/>
            <person name="Clifton S."/>
            <person name="Fulton L."/>
            <person name="Fulton B."/>
            <person name="Courtney L."/>
            <person name="Fronick C."/>
            <person name="Harrison M."/>
            <person name="Strong C."/>
            <person name="Farmer C."/>
            <person name="Delahaunty K."/>
            <person name="Markovic C."/>
            <person name="Hall O."/>
            <person name="Minx P."/>
            <person name="Tomlinson C."/>
            <person name="Mitreva M."/>
            <person name="Hou S."/>
            <person name="Chen J."/>
            <person name="Wollam A."/>
            <person name="Pepin K.H."/>
            <person name="Johnson M."/>
            <person name="Bhonagiri V."/>
            <person name="Zhang X."/>
            <person name="Suruliraj S."/>
            <person name="Warren W."/>
            <person name="Chinwalla A."/>
            <person name="Mardis E.R."/>
            <person name="Wilson R.K."/>
        </authorList>
    </citation>
    <scope>NUCLEOTIDE SEQUENCE [LARGE SCALE GENOMIC DNA]</scope>
    <source>
        <strain evidence="2">DSM 22608 / JCM 16073 / KCTC 15190 / YIT 12066</strain>
    </source>
</reference>
<accession>E8LKR1</accession>
<organism evidence="1 2">
    <name type="scientific">Succinatimonas hippei (strain DSM 22608 / JCM 16073 / KCTC 15190 / YIT 12066)</name>
    <dbReference type="NCBI Taxonomy" id="762983"/>
    <lineage>
        <taxon>Bacteria</taxon>
        <taxon>Pseudomonadati</taxon>
        <taxon>Pseudomonadota</taxon>
        <taxon>Gammaproteobacteria</taxon>
        <taxon>Aeromonadales</taxon>
        <taxon>Succinivibrionaceae</taxon>
        <taxon>Succinatimonas</taxon>
    </lineage>
</organism>
<comment type="caution">
    <text evidence="1">The sequence shown here is derived from an EMBL/GenBank/DDBJ whole genome shotgun (WGS) entry which is preliminary data.</text>
</comment>
<evidence type="ECO:0000313" key="1">
    <source>
        <dbReference type="EMBL" id="EFY06899.1"/>
    </source>
</evidence>
<name>E8LKR1_SUCHY</name>
<sequence>MNNFLAEKTFLIGFVVGVFAGAAAYKYVAVDKKISTKELTDGIMKLAKQVSGSTARSGMGRCGSRF</sequence>
<protein>
    <submittedName>
        <fullName evidence="1">Uncharacterized protein</fullName>
    </submittedName>
</protein>
<dbReference type="Proteomes" id="UP000018458">
    <property type="component" value="Unassembled WGS sequence"/>
</dbReference>
<dbReference type="STRING" id="762983.HMPREF9444_01305"/>